<reference evidence="6" key="1">
    <citation type="submission" date="2021-11" db="EMBL/GenBank/DDBJ databases">
        <title>Complete genome sequence of Atopobiaceae bacterium TOC12.</title>
        <authorList>
            <person name="Morinaga K."/>
            <person name="Kusada H."/>
            <person name="Tamaki H."/>
        </authorList>
    </citation>
    <scope>NUCLEOTIDE SEQUENCE</scope>
    <source>
        <strain evidence="6">TOC12</strain>
    </source>
</reference>
<feature type="domain" description="Nitroreductase" evidence="5">
    <location>
        <begin position="25"/>
        <end position="180"/>
    </location>
</feature>
<sequence length="271" mass="30071">MTADDPQNPLPDSLLASTVTTRELQERKSVRVFRPEPLSPQVRESILEAAFEAPTAGNQQLYSIIEIKDEKIRQKLALLCDDQPFIDAAPLVLAFVADCRYWPQIYRAAGAEKIRQPGVGDLLLAVDDTLIAAQNAVSAAWSLGVGSCYIGDFMENAEAMRELLHLPSFVFPATLVVFGYPTQKQLERQKPSRSPECAMVMVDSYQDRSPEDLHEIVGARRGSQDFESWAQAFCARKYNSDFSREMTRSVGVYLADFDNSGNGELDLSALG</sequence>
<dbReference type="KEGG" id="lcal:ATTO_10810"/>
<evidence type="ECO:0000256" key="4">
    <source>
        <dbReference type="ARBA" id="ARBA00023002"/>
    </source>
</evidence>
<dbReference type="Pfam" id="PF00881">
    <property type="entry name" value="Nitroreductase"/>
    <property type="match status" value="1"/>
</dbReference>
<keyword evidence="2" id="KW-0285">Flavoprotein</keyword>
<evidence type="ECO:0000313" key="7">
    <source>
        <dbReference type="Proteomes" id="UP001431186"/>
    </source>
</evidence>
<dbReference type="PANTHER" id="PTHR43425">
    <property type="entry name" value="OXYGEN-INSENSITIVE NADPH NITROREDUCTASE"/>
    <property type="match status" value="1"/>
</dbReference>
<dbReference type="SUPFAM" id="SSF55469">
    <property type="entry name" value="FMN-dependent nitroreductase-like"/>
    <property type="match status" value="1"/>
</dbReference>
<evidence type="ECO:0000259" key="5">
    <source>
        <dbReference type="Pfam" id="PF00881"/>
    </source>
</evidence>
<keyword evidence="7" id="KW-1185">Reference proteome</keyword>
<evidence type="ECO:0000256" key="1">
    <source>
        <dbReference type="ARBA" id="ARBA00008366"/>
    </source>
</evidence>
<organism evidence="6 7">
    <name type="scientific">Leptogranulimonas caecicola</name>
    <dbReference type="NCBI Taxonomy" id="2894156"/>
    <lineage>
        <taxon>Bacteria</taxon>
        <taxon>Bacillati</taxon>
        <taxon>Actinomycetota</taxon>
        <taxon>Coriobacteriia</taxon>
        <taxon>Coriobacteriales</taxon>
        <taxon>Kribbibacteriaceae</taxon>
        <taxon>Leptogranulimonas</taxon>
    </lineage>
</organism>
<dbReference type="PANTHER" id="PTHR43425:SF2">
    <property type="entry name" value="OXYGEN-INSENSITIVE NADPH NITROREDUCTASE"/>
    <property type="match status" value="1"/>
</dbReference>
<dbReference type="Proteomes" id="UP001431186">
    <property type="component" value="Chromosome"/>
</dbReference>
<dbReference type="InterPro" id="IPR016446">
    <property type="entry name" value="Flavin_OxRdtase_Frp"/>
</dbReference>
<dbReference type="Gene3D" id="3.40.109.10">
    <property type="entry name" value="NADH Oxidase"/>
    <property type="match status" value="1"/>
</dbReference>
<gene>
    <name evidence="6" type="ORF">ATTO_10810</name>
</gene>
<evidence type="ECO:0000313" key="6">
    <source>
        <dbReference type="EMBL" id="BDC91209.1"/>
    </source>
</evidence>
<dbReference type="AlphaFoldDB" id="A0AAU9D4A0"/>
<comment type="similarity">
    <text evidence="1">Belongs to the flavin oxidoreductase frp family.</text>
</comment>
<proteinExistence type="inferred from homology"/>
<dbReference type="RefSeq" id="WP_265591284.1">
    <property type="nucleotide sequence ID" value="NZ_AP025285.1"/>
</dbReference>
<evidence type="ECO:0000256" key="2">
    <source>
        <dbReference type="ARBA" id="ARBA00022630"/>
    </source>
</evidence>
<accession>A0AAU9D4A0</accession>
<keyword evidence="3" id="KW-0288">FMN</keyword>
<keyword evidence="4" id="KW-0560">Oxidoreductase</keyword>
<name>A0AAU9D4A0_9ACTN</name>
<dbReference type="InterPro" id="IPR029479">
    <property type="entry name" value="Nitroreductase"/>
</dbReference>
<evidence type="ECO:0000256" key="3">
    <source>
        <dbReference type="ARBA" id="ARBA00022643"/>
    </source>
</evidence>
<dbReference type="EMBL" id="AP025285">
    <property type="protein sequence ID" value="BDC91209.1"/>
    <property type="molecule type" value="Genomic_DNA"/>
</dbReference>
<protein>
    <submittedName>
        <fullName evidence="6">Nitroreductase</fullName>
    </submittedName>
</protein>
<dbReference type="InterPro" id="IPR000415">
    <property type="entry name" value="Nitroreductase-like"/>
</dbReference>
<dbReference type="GO" id="GO:0016491">
    <property type="term" value="F:oxidoreductase activity"/>
    <property type="evidence" value="ECO:0007669"/>
    <property type="project" value="UniProtKB-KW"/>
</dbReference>